<dbReference type="RefSeq" id="WP_188392764.1">
    <property type="nucleotide sequence ID" value="NZ_BMEV01000053.1"/>
</dbReference>
<evidence type="ECO:0000313" key="1">
    <source>
        <dbReference type="EMBL" id="GFZ83511.1"/>
    </source>
</evidence>
<dbReference type="AlphaFoldDB" id="A0A8J2TPQ7"/>
<dbReference type="InterPro" id="IPR024992">
    <property type="entry name" value="DUF3891"/>
</dbReference>
<protein>
    <submittedName>
        <fullName evidence="1">Serine hydroxymethyltransferase</fullName>
    </submittedName>
</protein>
<reference evidence="1" key="1">
    <citation type="journal article" date="2014" name="Int. J. Syst. Evol. Microbiol.">
        <title>Complete genome sequence of Corynebacterium casei LMG S-19264T (=DSM 44701T), isolated from a smear-ripened cheese.</title>
        <authorList>
            <consortium name="US DOE Joint Genome Institute (JGI-PGF)"/>
            <person name="Walter F."/>
            <person name="Albersmeier A."/>
            <person name="Kalinowski J."/>
            <person name="Ruckert C."/>
        </authorList>
    </citation>
    <scope>NUCLEOTIDE SEQUENCE</scope>
    <source>
        <strain evidence="1">CGMCC 1.12360</strain>
    </source>
</reference>
<keyword evidence="2" id="KW-1185">Reference proteome</keyword>
<proteinExistence type="predicted"/>
<reference evidence="1" key="2">
    <citation type="submission" date="2020-09" db="EMBL/GenBank/DDBJ databases">
        <authorList>
            <person name="Sun Q."/>
            <person name="Zhou Y."/>
        </authorList>
    </citation>
    <scope>NUCLEOTIDE SEQUENCE</scope>
    <source>
        <strain evidence="1">CGMCC 1.12360</strain>
    </source>
</reference>
<sequence>MIVRDNKDTYIFIEQNHHASISGEFAFRWKNALFLGKDFRPSVEYAVCHHDLGWKYVDKHPFWNDELKEPYDFHHFPVAAKTAIYRQGIDEVEEKDRYAALLCSMHYSRFLRKSNDEFAQQFVKQEQRRQSRIIKYLGYLNERLLNFHFELLLFADQLSLYVCLHEPGVSEQQVHPFFRQGIRLPSNTGGDKLQIKWQEKNTIQLHPFPFEEEFSITVLQKRVKKNKIAASGIAPSYANSSYEEILYRFLPM</sequence>
<name>A0A8J2TPQ7_9BACI</name>
<dbReference type="EMBL" id="BMEV01000053">
    <property type="protein sequence ID" value="GFZ83511.1"/>
    <property type="molecule type" value="Genomic_DNA"/>
</dbReference>
<dbReference type="Pfam" id="PF13030">
    <property type="entry name" value="DUF3891"/>
    <property type="match status" value="1"/>
</dbReference>
<evidence type="ECO:0000313" key="2">
    <source>
        <dbReference type="Proteomes" id="UP000602050"/>
    </source>
</evidence>
<comment type="caution">
    <text evidence="1">The sequence shown here is derived from an EMBL/GenBank/DDBJ whole genome shotgun (WGS) entry which is preliminary data.</text>
</comment>
<dbReference type="Proteomes" id="UP000602050">
    <property type="component" value="Unassembled WGS sequence"/>
</dbReference>
<accession>A0A8J2TPQ7</accession>
<organism evidence="1 2">
    <name type="scientific">Compostibacillus humi</name>
    <dbReference type="NCBI Taxonomy" id="1245525"/>
    <lineage>
        <taxon>Bacteria</taxon>
        <taxon>Bacillati</taxon>
        <taxon>Bacillota</taxon>
        <taxon>Bacilli</taxon>
        <taxon>Bacillales</taxon>
        <taxon>Bacillaceae</taxon>
        <taxon>Compostibacillus</taxon>
    </lineage>
</organism>
<gene>
    <name evidence="1" type="ORF">GCM10010978_25130</name>
</gene>